<keyword evidence="7" id="KW-0808">Transferase</keyword>
<keyword evidence="9 15" id="KW-0732">Signal</keyword>
<evidence type="ECO:0000256" key="10">
    <source>
        <dbReference type="ARBA" id="ARBA00022968"/>
    </source>
</evidence>
<evidence type="ECO:0000313" key="18">
    <source>
        <dbReference type="Proteomes" id="UP001303046"/>
    </source>
</evidence>
<comment type="similarity">
    <text evidence="14">Belongs to the glycosyltransferase 14 family.</text>
</comment>
<dbReference type="PRINTS" id="PR00837">
    <property type="entry name" value="V5TPXLIKE"/>
</dbReference>
<dbReference type="Gene3D" id="3.40.33.10">
    <property type="entry name" value="CAP"/>
    <property type="match status" value="2"/>
</dbReference>
<dbReference type="InterPro" id="IPR038479">
    <property type="entry name" value="Transthyretin-like_sf"/>
</dbReference>
<dbReference type="Proteomes" id="UP001303046">
    <property type="component" value="Unassembled WGS sequence"/>
</dbReference>
<evidence type="ECO:0000256" key="3">
    <source>
        <dbReference type="ARBA" id="ARBA00004922"/>
    </source>
</evidence>
<dbReference type="PRINTS" id="PR00838">
    <property type="entry name" value="V5ALLERGEN"/>
</dbReference>
<dbReference type="InterPro" id="IPR035940">
    <property type="entry name" value="CAP_sf"/>
</dbReference>
<evidence type="ECO:0000256" key="4">
    <source>
        <dbReference type="ARBA" id="ARBA00010112"/>
    </source>
</evidence>
<keyword evidence="6" id="KW-0328">Glycosyltransferase</keyword>
<evidence type="ECO:0000256" key="13">
    <source>
        <dbReference type="ARBA" id="ARBA00023180"/>
    </source>
</evidence>
<evidence type="ECO:0000256" key="9">
    <source>
        <dbReference type="ARBA" id="ARBA00022729"/>
    </source>
</evidence>
<dbReference type="PANTHER" id="PTHR19297:SF186">
    <property type="entry name" value="CORE-2_I-BRANCHING ENZYME"/>
    <property type="match status" value="1"/>
</dbReference>
<dbReference type="SUPFAM" id="SSF55797">
    <property type="entry name" value="PR-1-like"/>
    <property type="match status" value="2"/>
</dbReference>
<dbReference type="Gene3D" id="2.60.40.3330">
    <property type="match status" value="1"/>
</dbReference>
<keyword evidence="13" id="KW-0325">Glycoprotein</keyword>
<evidence type="ECO:0000256" key="6">
    <source>
        <dbReference type="ARBA" id="ARBA00022676"/>
    </source>
</evidence>
<dbReference type="SMART" id="SM00198">
    <property type="entry name" value="SCP"/>
    <property type="match status" value="2"/>
</dbReference>
<name>A0ABR1ETD4_NECAM</name>
<feature type="domain" description="SCP" evidence="16">
    <location>
        <begin position="646"/>
        <end position="805"/>
    </location>
</feature>
<dbReference type="InterPro" id="IPR003406">
    <property type="entry name" value="Glyco_trans_14"/>
</dbReference>
<keyword evidence="12" id="KW-0472">Membrane</keyword>
<evidence type="ECO:0000256" key="14">
    <source>
        <dbReference type="ARBA" id="ARBA00038150"/>
    </source>
</evidence>
<dbReference type="InterPro" id="IPR002413">
    <property type="entry name" value="V5_allergen-like"/>
</dbReference>
<proteinExistence type="inferred from homology"/>
<dbReference type="Pfam" id="PF00188">
    <property type="entry name" value="CAP"/>
    <property type="match status" value="2"/>
</dbReference>
<dbReference type="InterPro" id="IPR014044">
    <property type="entry name" value="CAP_dom"/>
</dbReference>
<evidence type="ECO:0000256" key="8">
    <source>
        <dbReference type="ARBA" id="ARBA00022692"/>
    </source>
</evidence>
<dbReference type="Pfam" id="PF02485">
    <property type="entry name" value="Branch"/>
    <property type="match status" value="1"/>
</dbReference>
<feature type="chain" id="PRO_5045439264" description="SCP domain-containing protein" evidence="15">
    <location>
        <begin position="20"/>
        <end position="837"/>
    </location>
</feature>
<comment type="subcellular location">
    <subcellularLocation>
        <location evidence="1">Membrane</location>
        <topology evidence="1">Single-pass type II membrane protein</topology>
    </subcellularLocation>
    <subcellularLocation>
        <location evidence="2">Secreted</location>
    </subcellularLocation>
</comment>
<dbReference type="InterPro" id="IPR001534">
    <property type="entry name" value="Transthyretin-like"/>
</dbReference>
<dbReference type="PROSITE" id="PS01009">
    <property type="entry name" value="CRISP_1"/>
    <property type="match status" value="1"/>
</dbReference>
<evidence type="ECO:0000256" key="7">
    <source>
        <dbReference type="ARBA" id="ARBA00022679"/>
    </source>
</evidence>
<keyword evidence="8" id="KW-0812">Transmembrane</keyword>
<evidence type="ECO:0000313" key="17">
    <source>
        <dbReference type="EMBL" id="KAK6765905.1"/>
    </source>
</evidence>
<gene>
    <name evidence="17" type="primary">Necator_chrX.g25844</name>
    <name evidence="17" type="ORF">RB195_025678</name>
</gene>
<keyword evidence="10" id="KW-0735">Signal-anchor</keyword>
<comment type="pathway">
    <text evidence="3">Protein modification; protein glycosylation.</text>
</comment>
<sequence length="837" mass="93700">MIPIILASGIFAILQITNAGEGTVNVFGCVYCKGRSLRNITVKMYDVDFIFDSFMGKTRTDSDGCFFVNGTAIDLSSDIDPVINFYHKCDMGIDYGRCLLKSRLFLKSTETVNTANPVLLELSIFYHPQNAYCITVDGTASRRFKNVIMALPKCFKNMAAFIGKRSQWGSYGILDNVYNCFHYLTNLKHGWKYYQYLSGSDLPIRTNLEMVRIMKALNGSINSDIEEYEMDRYRTMEGIHPPVPLYKSAMSVAVPREAANYIVRSQKVKRLLRYLSHTWIPDESFWTSVAGNAPLLRVPGSFRARDIIWLRKYMKMNPPWEKTTSSVGTTYIGRYQVWEWQKPCGGQIRSWSCVFGVLDVPDIIQRPELIAHKLSLGVEPAAFMCIMKEIRYRSHNPVEFDASSYGEMPTVELYSGKRITELRHPDWLLQTFGCTNSEITDTARLLFLNAHNEARLSVAKGLEPNKCGFLGPAKNMYKLQWDCTLEQQAQDYIANCPSSMGTFSGYSQNIIKYTGTFSNPLTNVATALTKWWSVVRQNGNTDPENKYVNTNLYSFANMVHGKMTGIGCAYKVCSASSALTVTCLYNKIGYYTNGVMWENGAACTSAADCTTYPGSTCSGGLCVEEIEESDTGANTMCPSNSNMTDASRKKFLEVHNYLRSRVPKGLEPDALGGNAPKASKMLKMVYDCNVEASAITHSQKCVYQHSTSAERPGLGENLYRTSALNVDRVTTAAESSQLWWDELKKYGVGQENMLTDALWNRPGMAVGHYTQMAWETTYKLGCSIQHCPTFTYSVCQYGPAGNYMNQMIYTIGNPCTDDSGCPGSYTCSVTEGLCNVV</sequence>
<evidence type="ECO:0000256" key="11">
    <source>
        <dbReference type="ARBA" id="ARBA00022989"/>
    </source>
</evidence>
<organism evidence="17 18">
    <name type="scientific">Necator americanus</name>
    <name type="common">Human hookworm</name>
    <dbReference type="NCBI Taxonomy" id="51031"/>
    <lineage>
        <taxon>Eukaryota</taxon>
        <taxon>Metazoa</taxon>
        <taxon>Ecdysozoa</taxon>
        <taxon>Nematoda</taxon>
        <taxon>Chromadorea</taxon>
        <taxon>Rhabditida</taxon>
        <taxon>Rhabditina</taxon>
        <taxon>Rhabditomorpha</taxon>
        <taxon>Strongyloidea</taxon>
        <taxon>Ancylostomatidae</taxon>
        <taxon>Bunostominae</taxon>
        <taxon>Necator</taxon>
    </lineage>
</organism>
<dbReference type="Pfam" id="PF01060">
    <property type="entry name" value="TTR-52"/>
    <property type="match status" value="1"/>
</dbReference>
<evidence type="ECO:0000256" key="1">
    <source>
        <dbReference type="ARBA" id="ARBA00004606"/>
    </source>
</evidence>
<evidence type="ECO:0000259" key="16">
    <source>
        <dbReference type="SMART" id="SM00198"/>
    </source>
</evidence>
<comment type="similarity">
    <text evidence="4">Belongs to the nematode transthyretin-like family.</text>
</comment>
<accession>A0ABR1ETD4</accession>
<comment type="caution">
    <text evidence="17">The sequence shown here is derived from an EMBL/GenBank/DDBJ whole genome shotgun (WGS) entry which is preliminary data.</text>
</comment>
<feature type="domain" description="SCP" evidence="16">
    <location>
        <begin position="442"/>
        <end position="593"/>
    </location>
</feature>
<dbReference type="EMBL" id="JAVFWL010000006">
    <property type="protein sequence ID" value="KAK6765905.1"/>
    <property type="molecule type" value="Genomic_DNA"/>
</dbReference>
<dbReference type="InterPro" id="IPR018244">
    <property type="entry name" value="Allrgn_V5/Tpx1_CS"/>
</dbReference>
<dbReference type="PANTHER" id="PTHR19297">
    <property type="entry name" value="GLYCOSYLTRANSFERASE 14 FAMILY MEMBER"/>
    <property type="match status" value="1"/>
</dbReference>
<evidence type="ECO:0000256" key="15">
    <source>
        <dbReference type="SAM" id="SignalP"/>
    </source>
</evidence>
<keyword evidence="18" id="KW-1185">Reference proteome</keyword>
<evidence type="ECO:0000256" key="12">
    <source>
        <dbReference type="ARBA" id="ARBA00023136"/>
    </source>
</evidence>
<evidence type="ECO:0000256" key="2">
    <source>
        <dbReference type="ARBA" id="ARBA00004613"/>
    </source>
</evidence>
<reference evidence="17 18" key="1">
    <citation type="submission" date="2023-08" db="EMBL/GenBank/DDBJ databases">
        <title>A Necator americanus chromosomal reference genome.</title>
        <authorList>
            <person name="Ilik V."/>
            <person name="Petrzelkova K.J."/>
            <person name="Pardy F."/>
            <person name="Fuh T."/>
            <person name="Niatou-Singa F.S."/>
            <person name="Gouil Q."/>
            <person name="Baker L."/>
            <person name="Ritchie M.E."/>
            <person name="Jex A.R."/>
            <person name="Gazzola D."/>
            <person name="Li H."/>
            <person name="Toshio Fujiwara R."/>
            <person name="Zhan B."/>
            <person name="Aroian R.V."/>
            <person name="Pafco B."/>
            <person name="Schwarz E.M."/>
        </authorList>
    </citation>
    <scope>NUCLEOTIDE SEQUENCE [LARGE SCALE GENOMIC DNA]</scope>
    <source>
        <strain evidence="17 18">Aroian</strain>
        <tissue evidence="17">Whole animal</tissue>
    </source>
</reference>
<dbReference type="CDD" id="cd05380">
    <property type="entry name" value="CAP_euk"/>
    <property type="match status" value="2"/>
</dbReference>
<feature type="signal peptide" evidence="15">
    <location>
        <begin position="1"/>
        <end position="19"/>
    </location>
</feature>
<protein>
    <recommendedName>
        <fullName evidence="16">SCP domain-containing protein</fullName>
    </recommendedName>
</protein>
<keyword evidence="11" id="KW-1133">Transmembrane helix</keyword>
<evidence type="ECO:0000256" key="5">
    <source>
        <dbReference type="ARBA" id="ARBA00022525"/>
    </source>
</evidence>
<keyword evidence="5" id="KW-0964">Secreted</keyword>
<dbReference type="InterPro" id="IPR001283">
    <property type="entry name" value="CRISP-related"/>
</dbReference>